<feature type="region of interest" description="Disordered" evidence="1">
    <location>
        <begin position="74"/>
        <end position="102"/>
    </location>
</feature>
<dbReference type="Proteomes" id="UP001066276">
    <property type="component" value="Chromosome 3_1"/>
</dbReference>
<gene>
    <name evidence="2" type="ORF">NDU88_007316</name>
</gene>
<reference evidence="2" key="1">
    <citation type="journal article" date="2022" name="bioRxiv">
        <title>Sequencing and chromosome-scale assembly of the giantPleurodeles waltlgenome.</title>
        <authorList>
            <person name="Brown T."/>
            <person name="Elewa A."/>
            <person name="Iarovenko S."/>
            <person name="Subramanian E."/>
            <person name="Araus A.J."/>
            <person name="Petzold A."/>
            <person name="Susuki M."/>
            <person name="Suzuki K.-i.T."/>
            <person name="Hayashi T."/>
            <person name="Toyoda A."/>
            <person name="Oliveira C."/>
            <person name="Osipova E."/>
            <person name="Leigh N.D."/>
            <person name="Simon A."/>
            <person name="Yun M.H."/>
        </authorList>
    </citation>
    <scope>NUCLEOTIDE SEQUENCE</scope>
    <source>
        <strain evidence="2">20211129_DDA</strain>
        <tissue evidence="2">Liver</tissue>
    </source>
</reference>
<organism evidence="2 3">
    <name type="scientific">Pleurodeles waltl</name>
    <name type="common">Iberian ribbed newt</name>
    <dbReference type="NCBI Taxonomy" id="8319"/>
    <lineage>
        <taxon>Eukaryota</taxon>
        <taxon>Metazoa</taxon>
        <taxon>Chordata</taxon>
        <taxon>Craniata</taxon>
        <taxon>Vertebrata</taxon>
        <taxon>Euteleostomi</taxon>
        <taxon>Amphibia</taxon>
        <taxon>Batrachia</taxon>
        <taxon>Caudata</taxon>
        <taxon>Salamandroidea</taxon>
        <taxon>Salamandridae</taxon>
        <taxon>Pleurodelinae</taxon>
        <taxon>Pleurodeles</taxon>
    </lineage>
</organism>
<feature type="compositionally biased region" description="Acidic residues" evidence="1">
    <location>
        <begin position="17"/>
        <end position="31"/>
    </location>
</feature>
<keyword evidence="3" id="KW-1185">Reference proteome</keyword>
<evidence type="ECO:0000256" key="1">
    <source>
        <dbReference type="SAM" id="MobiDB-lite"/>
    </source>
</evidence>
<evidence type="ECO:0000313" key="2">
    <source>
        <dbReference type="EMBL" id="KAJ1190578.1"/>
    </source>
</evidence>
<dbReference type="AlphaFoldDB" id="A0AAV7UNH2"/>
<name>A0AAV7UNH2_PLEWA</name>
<feature type="compositionally biased region" description="Basic and acidic residues" evidence="1">
    <location>
        <begin position="47"/>
        <end position="62"/>
    </location>
</feature>
<proteinExistence type="predicted"/>
<evidence type="ECO:0000313" key="3">
    <source>
        <dbReference type="Proteomes" id="UP001066276"/>
    </source>
</evidence>
<feature type="region of interest" description="Disordered" evidence="1">
    <location>
        <begin position="1"/>
        <end position="62"/>
    </location>
</feature>
<comment type="caution">
    <text evidence="2">The sequence shown here is derived from an EMBL/GenBank/DDBJ whole genome shotgun (WGS) entry which is preliminary data.</text>
</comment>
<dbReference type="EMBL" id="JANPWB010000005">
    <property type="protein sequence ID" value="KAJ1190578.1"/>
    <property type="molecule type" value="Genomic_DNA"/>
</dbReference>
<sequence length="102" mass="11207">MMVVISPVRNGNCVPAGEEEDRGTEQTENEESERKEDGRMAVCGGGRSRDKDEISETHGDENWRRMEARRIQSIEKGEDGQSWTLSGKNVASSGTEFSSGNG</sequence>
<protein>
    <submittedName>
        <fullName evidence="2">Uncharacterized protein</fullName>
    </submittedName>
</protein>
<accession>A0AAV7UNH2</accession>
<feature type="compositionally biased region" description="Polar residues" evidence="1">
    <location>
        <begin position="81"/>
        <end position="102"/>
    </location>
</feature>